<dbReference type="SUPFAM" id="SSF53649">
    <property type="entry name" value="Alkaline phosphatase-like"/>
    <property type="match status" value="1"/>
</dbReference>
<dbReference type="AlphaFoldDB" id="A0AAV2QJX5"/>
<keyword evidence="1" id="KW-0479">Metal-binding</keyword>
<dbReference type="GO" id="GO:0046872">
    <property type="term" value="F:metal ion binding"/>
    <property type="evidence" value="ECO:0007669"/>
    <property type="project" value="UniProtKB-KW"/>
</dbReference>
<dbReference type="PANTHER" id="PTHR10342">
    <property type="entry name" value="ARYLSULFATASE"/>
    <property type="match status" value="1"/>
</dbReference>
<accession>A0AAV2QJX5</accession>
<gene>
    <name evidence="4" type="ORF">MNOR_LOCUS13667</name>
</gene>
<proteinExistence type="predicted"/>
<keyword evidence="5" id="KW-1185">Reference proteome</keyword>
<dbReference type="Gene3D" id="3.40.720.10">
    <property type="entry name" value="Alkaline Phosphatase, subunit A"/>
    <property type="match status" value="1"/>
</dbReference>
<dbReference type="InterPro" id="IPR047115">
    <property type="entry name" value="ARSB"/>
</dbReference>
<evidence type="ECO:0000313" key="5">
    <source>
        <dbReference type="Proteomes" id="UP001497623"/>
    </source>
</evidence>
<sequence length="120" mass="13325">GCNIPLKGFKHSIWEGGTRVPAFIHSPLLKNTPRIYDGLFHITDWYNTLLAAAGASGLPQNDGHNQWDSLRTGMITPPRQDFIYNIDETMHPTRGAIRVGDYKYIMGETGGGKHGLYNIA</sequence>
<reference evidence="4 5" key="1">
    <citation type="submission" date="2024-05" db="EMBL/GenBank/DDBJ databases">
        <authorList>
            <person name="Wallberg A."/>
        </authorList>
    </citation>
    <scope>NUCLEOTIDE SEQUENCE [LARGE SCALE GENOMIC DNA]</scope>
</reference>
<keyword evidence="3" id="KW-0325">Glycoprotein</keyword>
<keyword evidence="2" id="KW-0106">Calcium</keyword>
<dbReference type="Proteomes" id="UP001497623">
    <property type="component" value="Unassembled WGS sequence"/>
</dbReference>
<protein>
    <submittedName>
        <fullName evidence="4">Uncharacterized protein</fullName>
    </submittedName>
</protein>
<feature type="non-terminal residue" evidence="4">
    <location>
        <position position="1"/>
    </location>
</feature>
<dbReference type="GO" id="GO:0008484">
    <property type="term" value="F:sulfuric ester hydrolase activity"/>
    <property type="evidence" value="ECO:0007669"/>
    <property type="project" value="InterPro"/>
</dbReference>
<dbReference type="Gene3D" id="3.30.1120.10">
    <property type="match status" value="1"/>
</dbReference>
<evidence type="ECO:0000256" key="1">
    <source>
        <dbReference type="ARBA" id="ARBA00022723"/>
    </source>
</evidence>
<comment type="caution">
    <text evidence="4">The sequence shown here is derived from an EMBL/GenBank/DDBJ whole genome shotgun (WGS) entry which is preliminary data.</text>
</comment>
<evidence type="ECO:0000313" key="4">
    <source>
        <dbReference type="EMBL" id="CAL4088940.1"/>
    </source>
</evidence>
<name>A0AAV2QJX5_MEGNR</name>
<evidence type="ECO:0000256" key="3">
    <source>
        <dbReference type="ARBA" id="ARBA00023180"/>
    </source>
</evidence>
<dbReference type="PANTHER" id="PTHR10342:SF273">
    <property type="entry name" value="RE14504P"/>
    <property type="match status" value="1"/>
</dbReference>
<feature type="non-terminal residue" evidence="4">
    <location>
        <position position="120"/>
    </location>
</feature>
<evidence type="ECO:0000256" key="2">
    <source>
        <dbReference type="ARBA" id="ARBA00022837"/>
    </source>
</evidence>
<dbReference type="InterPro" id="IPR017850">
    <property type="entry name" value="Alkaline_phosphatase_core_sf"/>
</dbReference>
<organism evidence="4 5">
    <name type="scientific">Meganyctiphanes norvegica</name>
    <name type="common">Northern krill</name>
    <name type="synonym">Thysanopoda norvegica</name>
    <dbReference type="NCBI Taxonomy" id="48144"/>
    <lineage>
        <taxon>Eukaryota</taxon>
        <taxon>Metazoa</taxon>
        <taxon>Ecdysozoa</taxon>
        <taxon>Arthropoda</taxon>
        <taxon>Crustacea</taxon>
        <taxon>Multicrustacea</taxon>
        <taxon>Malacostraca</taxon>
        <taxon>Eumalacostraca</taxon>
        <taxon>Eucarida</taxon>
        <taxon>Euphausiacea</taxon>
        <taxon>Euphausiidae</taxon>
        <taxon>Meganyctiphanes</taxon>
    </lineage>
</organism>
<dbReference type="EMBL" id="CAXKWB010007908">
    <property type="protein sequence ID" value="CAL4088940.1"/>
    <property type="molecule type" value="Genomic_DNA"/>
</dbReference>